<evidence type="ECO:0000313" key="2">
    <source>
        <dbReference type="EMBL" id="EEH54607.1"/>
    </source>
</evidence>
<sequence length="266" mass="26300">MASTSRPPRGGAPTEAEITGLVGTLERIASNKAGGADASSSRDAPDHDRTAGRRAGRWGARVPPSSGASSVDGAAADAHQTRAPHGSLTGTWDVGSSRYNSSVPPSDDERGGGGLGGGGGDAGSVYSLSDASELSAAPGYRPACDKYTAAATRADSVAYTLEQHRLQLEATIRSIDNAQAAAAGGGRGAGMGPRGGGDDGMPAAGRTTTGVGVFDFFGAASKAREGPDGSDPGAAKSAGKRRRGRGGKDGGGEEPYTFMGCCGGRS</sequence>
<feature type="region of interest" description="Disordered" evidence="1">
    <location>
        <begin position="1"/>
        <end position="121"/>
    </location>
</feature>
<evidence type="ECO:0000256" key="1">
    <source>
        <dbReference type="SAM" id="MobiDB-lite"/>
    </source>
</evidence>
<dbReference type="RefSeq" id="XP_003060957.1">
    <property type="nucleotide sequence ID" value="XM_003060911.1"/>
</dbReference>
<proteinExistence type="predicted"/>
<dbReference type="KEGG" id="mpp:MICPUCDRAFT_60739"/>
<evidence type="ECO:0000313" key="3">
    <source>
        <dbReference type="Proteomes" id="UP000001876"/>
    </source>
</evidence>
<accession>C1MZI1</accession>
<name>C1MZI1_MICPC</name>
<reference evidence="2 3" key="1">
    <citation type="journal article" date="2009" name="Science">
        <title>Green evolution and dynamic adaptations revealed by genomes of the marine picoeukaryotes Micromonas.</title>
        <authorList>
            <person name="Worden A.Z."/>
            <person name="Lee J.H."/>
            <person name="Mock T."/>
            <person name="Rouze P."/>
            <person name="Simmons M.P."/>
            <person name="Aerts A.L."/>
            <person name="Allen A.E."/>
            <person name="Cuvelier M.L."/>
            <person name="Derelle E."/>
            <person name="Everett M.V."/>
            <person name="Foulon E."/>
            <person name="Grimwood J."/>
            <person name="Gundlach H."/>
            <person name="Henrissat B."/>
            <person name="Napoli C."/>
            <person name="McDonald S.M."/>
            <person name="Parker M.S."/>
            <person name="Rombauts S."/>
            <person name="Salamov A."/>
            <person name="Von Dassow P."/>
            <person name="Badger J.H."/>
            <person name="Coutinho P.M."/>
            <person name="Demir E."/>
            <person name="Dubchak I."/>
            <person name="Gentemann C."/>
            <person name="Eikrem W."/>
            <person name="Gready J.E."/>
            <person name="John U."/>
            <person name="Lanier W."/>
            <person name="Lindquist E.A."/>
            <person name="Lucas S."/>
            <person name="Mayer K.F."/>
            <person name="Moreau H."/>
            <person name="Not F."/>
            <person name="Otillar R."/>
            <person name="Panaud O."/>
            <person name="Pangilinan J."/>
            <person name="Paulsen I."/>
            <person name="Piegu B."/>
            <person name="Poliakov A."/>
            <person name="Robbens S."/>
            <person name="Schmutz J."/>
            <person name="Toulza E."/>
            <person name="Wyss T."/>
            <person name="Zelensky A."/>
            <person name="Zhou K."/>
            <person name="Armbrust E.V."/>
            <person name="Bhattacharya D."/>
            <person name="Goodenough U.W."/>
            <person name="Van de Peer Y."/>
            <person name="Grigoriev I.V."/>
        </authorList>
    </citation>
    <scope>NUCLEOTIDE SEQUENCE [LARGE SCALE GENOMIC DNA]</scope>
    <source>
        <strain evidence="2 3">CCMP1545</strain>
    </source>
</reference>
<keyword evidence="3" id="KW-1185">Reference proteome</keyword>
<dbReference type="GeneID" id="9686663"/>
<feature type="region of interest" description="Disordered" evidence="1">
    <location>
        <begin position="221"/>
        <end position="266"/>
    </location>
</feature>
<gene>
    <name evidence="2" type="ORF">MICPUCDRAFT_60739</name>
</gene>
<organism evidence="3">
    <name type="scientific">Micromonas pusilla (strain CCMP1545)</name>
    <name type="common">Picoplanktonic green alga</name>
    <dbReference type="NCBI Taxonomy" id="564608"/>
    <lineage>
        <taxon>Eukaryota</taxon>
        <taxon>Viridiplantae</taxon>
        <taxon>Chlorophyta</taxon>
        <taxon>Mamiellophyceae</taxon>
        <taxon>Mamiellales</taxon>
        <taxon>Mamiellaceae</taxon>
        <taxon>Micromonas</taxon>
    </lineage>
</organism>
<dbReference type="Proteomes" id="UP000001876">
    <property type="component" value="Unassembled WGS sequence"/>
</dbReference>
<feature type="compositionally biased region" description="Gly residues" evidence="1">
    <location>
        <begin position="112"/>
        <end position="121"/>
    </location>
</feature>
<feature type="compositionally biased region" description="Low complexity" evidence="1">
    <location>
        <begin position="33"/>
        <end position="42"/>
    </location>
</feature>
<protein>
    <submittedName>
        <fullName evidence="2">Predicted protein</fullName>
    </submittedName>
</protein>
<dbReference type="EMBL" id="GG663743">
    <property type="protein sequence ID" value="EEH54607.1"/>
    <property type="molecule type" value="Genomic_DNA"/>
</dbReference>
<dbReference type="AlphaFoldDB" id="C1MZI1"/>
<feature type="compositionally biased region" description="Low complexity" evidence="1">
    <location>
        <begin position="57"/>
        <end position="78"/>
    </location>
</feature>